<evidence type="ECO:0000313" key="7">
    <source>
        <dbReference type="Proteomes" id="UP001141950"/>
    </source>
</evidence>
<protein>
    <submittedName>
        <fullName evidence="6">MerR family transcriptional regulator</fullName>
    </submittedName>
</protein>
<dbReference type="PANTHER" id="PTHR30204:SF94">
    <property type="entry name" value="HEAVY METAL-DEPENDENT TRANSCRIPTIONAL REGULATOR HI_0293-RELATED"/>
    <property type="match status" value="1"/>
</dbReference>
<dbReference type="RefSeq" id="WP_257449321.1">
    <property type="nucleotide sequence ID" value="NZ_JANIPJ010000015.1"/>
</dbReference>
<reference evidence="6" key="1">
    <citation type="submission" date="2022-08" db="EMBL/GenBank/DDBJ databases">
        <title>The genomic sequence of strain Paenibacillus sp. SCIV0701.</title>
        <authorList>
            <person name="Zhao H."/>
        </authorList>
    </citation>
    <scope>NUCLEOTIDE SEQUENCE</scope>
    <source>
        <strain evidence="6">SCIV0701</strain>
    </source>
</reference>
<dbReference type="GO" id="GO:0003677">
    <property type="term" value="F:DNA binding"/>
    <property type="evidence" value="ECO:0007669"/>
    <property type="project" value="UniProtKB-KW"/>
</dbReference>
<dbReference type="Gene3D" id="1.10.1660.10">
    <property type="match status" value="1"/>
</dbReference>
<feature type="domain" description="HTH merR-type" evidence="5">
    <location>
        <begin position="1"/>
        <end position="71"/>
    </location>
</feature>
<dbReference type="CDD" id="cd00592">
    <property type="entry name" value="HTH_MerR-like"/>
    <property type="match status" value="1"/>
</dbReference>
<keyword evidence="4" id="KW-1133">Transmembrane helix</keyword>
<comment type="caution">
    <text evidence="6">The sequence shown here is derived from an EMBL/GenBank/DDBJ whole genome shotgun (WGS) entry which is preliminary data.</text>
</comment>
<gene>
    <name evidence="6" type="ORF">NQZ67_19925</name>
</gene>
<dbReference type="Pfam" id="PF13411">
    <property type="entry name" value="MerR_1"/>
    <property type="match status" value="1"/>
</dbReference>
<feature type="transmembrane region" description="Helical" evidence="4">
    <location>
        <begin position="190"/>
        <end position="207"/>
    </location>
</feature>
<dbReference type="GO" id="GO:0003700">
    <property type="term" value="F:DNA-binding transcription factor activity"/>
    <property type="evidence" value="ECO:0007669"/>
    <property type="project" value="InterPro"/>
</dbReference>
<keyword evidence="4" id="KW-0812">Transmembrane</keyword>
<dbReference type="InterPro" id="IPR000551">
    <property type="entry name" value="MerR-type_HTH_dom"/>
</dbReference>
<keyword evidence="1" id="KW-0805">Transcription regulation</keyword>
<feature type="transmembrane region" description="Helical" evidence="4">
    <location>
        <begin position="212"/>
        <end position="231"/>
    </location>
</feature>
<evidence type="ECO:0000259" key="5">
    <source>
        <dbReference type="PROSITE" id="PS50937"/>
    </source>
</evidence>
<evidence type="ECO:0000256" key="2">
    <source>
        <dbReference type="ARBA" id="ARBA00023125"/>
    </source>
</evidence>
<dbReference type="AlphaFoldDB" id="A0A9X2SCK0"/>
<sequence>MKIKEVCRRSGLTERTIRYYVEEGLIAPVTTARNGRDYREYSEHDVEALNTIAGLRKLFFTIDEIKDMQKHPERIGEVLGAYKLKMAADVKAKAAIVEALDGLELRELRDIGMIAAKLRALSDKLELPPRDVNPNFGKFEAGTKADREREYELFLVRQAKQFKRGKIMVTAIASLNVLISLFSLIASGDFISFIIQTVLSICLFLGVSWVRYFFAVGAAFTAFISIQILVLGLMEPLIAIIGLVQLIYSVAICVLLFRSEAISEFLYSQKNG</sequence>
<feature type="transmembrane region" description="Helical" evidence="4">
    <location>
        <begin position="237"/>
        <end position="257"/>
    </location>
</feature>
<evidence type="ECO:0000256" key="1">
    <source>
        <dbReference type="ARBA" id="ARBA00023015"/>
    </source>
</evidence>
<dbReference type="InterPro" id="IPR009061">
    <property type="entry name" value="DNA-bd_dom_put_sf"/>
</dbReference>
<proteinExistence type="predicted"/>
<keyword evidence="7" id="KW-1185">Reference proteome</keyword>
<evidence type="ECO:0000313" key="6">
    <source>
        <dbReference type="EMBL" id="MCR2806152.1"/>
    </source>
</evidence>
<keyword evidence="3" id="KW-0804">Transcription</keyword>
<dbReference type="PROSITE" id="PS50937">
    <property type="entry name" value="HTH_MERR_2"/>
    <property type="match status" value="1"/>
</dbReference>
<organism evidence="6 7">
    <name type="scientific">Paenibacillus soyae</name>
    <dbReference type="NCBI Taxonomy" id="2969249"/>
    <lineage>
        <taxon>Bacteria</taxon>
        <taxon>Bacillati</taxon>
        <taxon>Bacillota</taxon>
        <taxon>Bacilli</taxon>
        <taxon>Bacillales</taxon>
        <taxon>Paenibacillaceae</taxon>
        <taxon>Paenibacillus</taxon>
    </lineage>
</organism>
<dbReference type="PANTHER" id="PTHR30204">
    <property type="entry name" value="REDOX-CYCLING DRUG-SENSING TRANSCRIPTIONAL ACTIVATOR SOXR"/>
    <property type="match status" value="1"/>
</dbReference>
<name>A0A9X2SCK0_9BACL</name>
<dbReference type="EMBL" id="JANIPJ010000015">
    <property type="protein sequence ID" value="MCR2806152.1"/>
    <property type="molecule type" value="Genomic_DNA"/>
</dbReference>
<keyword evidence="4" id="KW-0472">Membrane</keyword>
<dbReference type="SUPFAM" id="SSF46955">
    <property type="entry name" value="Putative DNA-binding domain"/>
    <property type="match status" value="1"/>
</dbReference>
<dbReference type="InterPro" id="IPR047057">
    <property type="entry name" value="MerR_fam"/>
</dbReference>
<accession>A0A9X2SCK0</accession>
<dbReference type="SMART" id="SM00422">
    <property type="entry name" value="HTH_MERR"/>
    <property type="match status" value="1"/>
</dbReference>
<evidence type="ECO:0000256" key="4">
    <source>
        <dbReference type="SAM" id="Phobius"/>
    </source>
</evidence>
<keyword evidence="2" id="KW-0238">DNA-binding</keyword>
<evidence type="ECO:0000256" key="3">
    <source>
        <dbReference type="ARBA" id="ARBA00023163"/>
    </source>
</evidence>
<dbReference type="Proteomes" id="UP001141950">
    <property type="component" value="Unassembled WGS sequence"/>
</dbReference>
<feature type="transmembrane region" description="Helical" evidence="4">
    <location>
        <begin position="167"/>
        <end position="184"/>
    </location>
</feature>